<dbReference type="AlphaFoldDB" id="A0A7L4ZYN2"/>
<dbReference type="GO" id="GO:0016020">
    <property type="term" value="C:membrane"/>
    <property type="evidence" value="ECO:0007669"/>
    <property type="project" value="UniProtKB-SubCell"/>
</dbReference>
<proteinExistence type="predicted"/>
<dbReference type="PANTHER" id="PTHR13414:SF9">
    <property type="entry name" value="PROTON-COUPLED ZINC ANTIPORTER SLC30A9, MITOCHONDRIAL"/>
    <property type="match status" value="1"/>
</dbReference>
<dbReference type="InterPro" id="IPR040177">
    <property type="entry name" value="SLC30A9"/>
</dbReference>
<keyword evidence="3" id="KW-0812">Transmembrane</keyword>
<evidence type="ECO:0000256" key="1">
    <source>
        <dbReference type="ARBA" id="ARBA00004141"/>
    </source>
</evidence>
<dbReference type="InterPro" id="IPR027469">
    <property type="entry name" value="Cation_efflux_TMD_sf"/>
</dbReference>
<evidence type="ECO:0000313" key="8">
    <source>
        <dbReference type="Proteomes" id="UP000326380"/>
    </source>
</evidence>
<dbReference type="InterPro" id="IPR058533">
    <property type="entry name" value="Cation_efflux_TM"/>
</dbReference>
<dbReference type="InterPro" id="IPR036837">
    <property type="entry name" value="Cation_efflux_CTD_sf"/>
</dbReference>
<evidence type="ECO:0000256" key="3">
    <source>
        <dbReference type="ARBA" id="ARBA00022692"/>
    </source>
</evidence>
<name>A0A7L4ZYN2_9BACT</name>
<accession>A0A7L4ZYN2</accession>
<comment type="subcellular location">
    <subcellularLocation>
        <location evidence="1">Membrane</location>
        <topology evidence="1">Multi-pass membrane protein</topology>
    </subcellularLocation>
</comment>
<dbReference type="SUPFAM" id="SSF160240">
    <property type="entry name" value="Cation efflux protein cytoplasmic domain-like"/>
    <property type="match status" value="1"/>
</dbReference>
<gene>
    <name evidence="7" type="ORF">F0P96_09310</name>
</gene>
<reference evidence="7 8" key="1">
    <citation type="submission" date="2019-09" db="EMBL/GenBank/DDBJ databases">
        <title>Genome sequence of Hymenobacter sp. M3.</title>
        <authorList>
            <person name="Srinivasan S."/>
        </authorList>
    </citation>
    <scope>NUCLEOTIDE SEQUENCE [LARGE SCALE GENOMIC DNA]</scope>
    <source>
        <strain evidence="7 8">M3</strain>
    </source>
</reference>
<evidence type="ECO:0000256" key="5">
    <source>
        <dbReference type="ARBA" id="ARBA00023136"/>
    </source>
</evidence>
<evidence type="ECO:0000256" key="2">
    <source>
        <dbReference type="ARBA" id="ARBA00022448"/>
    </source>
</evidence>
<comment type="caution">
    <text evidence="7">The sequence shown here is derived from an EMBL/GenBank/DDBJ whole genome shotgun (WGS) entry which is preliminary data.</text>
</comment>
<dbReference type="SUPFAM" id="SSF161111">
    <property type="entry name" value="Cation efflux protein transmembrane domain-like"/>
    <property type="match status" value="1"/>
</dbReference>
<keyword evidence="5" id="KW-0472">Membrane</keyword>
<dbReference type="GO" id="GO:0008324">
    <property type="term" value="F:monoatomic cation transmembrane transporter activity"/>
    <property type="evidence" value="ECO:0007669"/>
    <property type="project" value="InterPro"/>
</dbReference>
<dbReference type="Gene3D" id="1.20.1510.10">
    <property type="entry name" value="Cation efflux protein transmembrane domain"/>
    <property type="match status" value="1"/>
</dbReference>
<dbReference type="Pfam" id="PF01545">
    <property type="entry name" value="Cation_efflux"/>
    <property type="match status" value="1"/>
</dbReference>
<dbReference type="NCBIfam" id="TIGR01297">
    <property type="entry name" value="CDF"/>
    <property type="match status" value="1"/>
</dbReference>
<keyword evidence="4" id="KW-1133">Transmembrane helix</keyword>
<evidence type="ECO:0000259" key="6">
    <source>
        <dbReference type="Pfam" id="PF01545"/>
    </source>
</evidence>
<keyword evidence="8" id="KW-1185">Reference proteome</keyword>
<dbReference type="Gene3D" id="3.30.70.1350">
    <property type="entry name" value="Cation efflux protein, cytoplasmic domain"/>
    <property type="match status" value="1"/>
</dbReference>
<protein>
    <submittedName>
        <fullName evidence="7">Cation transporter</fullName>
    </submittedName>
</protein>
<feature type="domain" description="Cation efflux protein transmembrane" evidence="6">
    <location>
        <begin position="36"/>
        <end position="240"/>
    </location>
</feature>
<dbReference type="GO" id="GO:0006829">
    <property type="term" value="P:zinc ion transport"/>
    <property type="evidence" value="ECO:0007669"/>
    <property type="project" value="InterPro"/>
</dbReference>
<keyword evidence="2" id="KW-0813">Transport</keyword>
<evidence type="ECO:0000313" key="7">
    <source>
        <dbReference type="EMBL" id="KAA9333167.1"/>
    </source>
</evidence>
<sequence>MPGGRVRVAGFLTYSRSVFCFVADPNSSKTALYGGLLANIGIAISKFVAAYFTRSSAMLSEGIHSLVDSGNAVLLLYGVNRSQKPADAQHPFGHSKELYFWGLIVAVLIFAIGGGMSFYEGIKHIEHPEPLTDPLWNYVVLGVSIGFEAWAFYLAMKALLVNRAENLSFWGILRASKDPAVFASVLENLAALLGLLLALLGVFFGHLLNNPFLDGAASIAIGLLLMLVAVFLVARTRTLLVGEGVDADTLQALQTIAHEQPGVEAIRPPLTMYLGPADVILALDVQFQPNLTAQQVEVAIEQLQDAIRARYPEFKRIFIEAKSVLNRQRHATDAPPQPASTPA</sequence>
<organism evidence="7 8">
    <name type="scientific">Hymenobacter busanensis</name>
    <dbReference type="NCBI Taxonomy" id="2607656"/>
    <lineage>
        <taxon>Bacteria</taxon>
        <taxon>Pseudomonadati</taxon>
        <taxon>Bacteroidota</taxon>
        <taxon>Cytophagia</taxon>
        <taxon>Cytophagales</taxon>
        <taxon>Hymenobacteraceae</taxon>
        <taxon>Hymenobacter</taxon>
    </lineage>
</organism>
<dbReference type="InterPro" id="IPR002524">
    <property type="entry name" value="Cation_efflux"/>
</dbReference>
<evidence type="ECO:0000256" key="4">
    <source>
        <dbReference type="ARBA" id="ARBA00022989"/>
    </source>
</evidence>
<dbReference type="Proteomes" id="UP000326380">
    <property type="component" value="Unassembled WGS sequence"/>
</dbReference>
<dbReference type="EMBL" id="VTWU01000003">
    <property type="protein sequence ID" value="KAA9333167.1"/>
    <property type="molecule type" value="Genomic_DNA"/>
</dbReference>
<dbReference type="PANTHER" id="PTHR13414">
    <property type="entry name" value="HUEL-CATION TRANSPORTER"/>
    <property type="match status" value="1"/>
</dbReference>